<evidence type="ECO:0000313" key="2">
    <source>
        <dbReference type="Proteomes" id="UP001207468"/>
    </source>
</evidence>
<proteinExistence type="predicted"/>
<name>A0ACC0TY94_9AGAM</name>
<gene>
    <name evidence="1" type="ORF">F5148DRAFT_1237484</name>
</gene>
<reference evidence="1" key="1">
    <citation type="submission" date="2021-03" db="EMBL/GenBank/DDBJ databases">
        <title>Evolutionary priming and transition to the ectomycorrhizal habit in an iconic lineage of mushroom-forming fungi: is preadaptation a requirement?</title>
        <authorList>
            <consortium name="DOE Joint Genome Institute"/>
            <person name="Looney B.P."/>
            <person name="Miyauchi S."/>
            <person name="Morin E."/>
            <person name="Drula E."/>
            <person name="Courty P.E."/>
            <person name="Chicoki N."/>
            <person name="Fauchery L."/>
            <person name="Kohler A."/>
            <person name="Kuo A."/>
            <person name="LaButti K."/>
            <person name="Pangilinan J."/>
            <person name="Lipzen A."/>
            <person name="Riley R."/>
            <person name="Andreopoulos W."/>
            <person name="He G."/>
            <person name="Johnson J."/>
            <person name="Barry K.W."/>
            <person name="Grigoriev I.V."/>
            <person name="Nagy L."/>
            <person name="Hibbett D."/>
            <person name="Henrissat B."/>
            <person name="Matheny P.B."/>
            <person name="Labbe J."/>
            <person name="Martin A.F."/>
        </authorList>
    </citation>
    <scope>NUCLEOTIDE SEQUENCE</scope>
    <source>
        <strain evidence="1">BPL698</strain>
    </source>
</reference>
<accession>A0ACC0TY94</accession>
<comment type="caution">
    <text evidence="1">The sequence shown here is derived from an EMBL/GenBank/DDBJ whole genome shotgun (WGS) entry which is preliminary data.</text>
</comment>
<organism evidence="1 2">
    <name type="scientific">Russula earlei</name>
    <dbReference type="NCBI Taxonomy" id="71964"/>
    <lineage>
        <taxon>Eukaryota</taxon>
        <taxon>Fungi</taxon>
        <taxon>Dikarya</taxon>
        <taxon>Basidiomycota</taxon>
        <taxon>Agaricomycotina</taxon>
        <taxon>Agaricomycetes</taxon>
        <taxon>Russulales</taxon>
        <taxon>Russulaceae</taxon>
        <taxon>Russula</taxon>
    </lineage>
</organism>
<evidence type="ECO:0000313" key="1">
    <source>
        <dbReference type="EMBL" id="KAI9452083.1"/>
    </source>
</evidence>
<keyword evidence="2" id="KW-1185">Reference proteome</keyword>
<dbReference type="Proteomes" id="UP001207468">
    <property type="component" value="Unassembled WGS sequence"/>
</dbReference>
<dbReference type="EMBL" id="JAGFNK010000350">
    <property type="protein sequence ID" value="KAI9452083.1"/>
    <property type="molecule type" value="Genomic_DNA"/>
</dbReference>
<sequence>MPPKSAPDEPARGRGRGRGRGGSDRGSGRGGSGERGRGRAGSPGRGSSPGRGGPPPPAGGGPPPRGAPRGGPRGGPPFRGAPPPAGPPAQRRTLIAAAHVQATGVKRPGHGTAGRAVDIITNHFPADVDQGIIYHYDVVILPEKPLPMARNFEIINNLQTQVEPELFVRPGAYDGRKNIYMAFELPFENGSREFVVPMGPPPSPGEATRGGRGPLEYRVRLTHVASINPEVLQRFLRGEQSSDNTVSTAITALNVVVRMGPNLRYPFNVRSFFTDSETKDIGGGIVLWRGYFQSVRPAIGRILINVDISTGTMYMPGELIDLALAVLGRPGNPNALAPRQGLPDRERVRLQRFITGIKITTSHGQRDAGRRPRPRVVRALSKAGARDLTFELENGQNITVADYFRGVLARPLRFPDVICAELPSGALIPLELCKVPPGQIMRKQVPFDKTSSVLEFATKKPQDRLASICNGLGVLDYGRSEYVRQFGMTVSEEPLRTQARIINAPTLRYHQSSKQPSAKPRDGAWNLIEKRMFSPSQVPNWMLVIYERQQRFNEQAANQMATDFARGCEAVGIKINPQPGLIKWESGQGNIGHQLRMAGTECQRRSGSLPDLVVVVLPDGGNDIYSAVKHFGDVSTGVVTQCLKSSKCFRARPQYYANVTLKLNVKLGGINAVPEPRDVEFLTDSANPTIVMGADVMHPAPGSTDRPSFTSLVGSVDTSGVRYVSTMAVQTTRKEIIEAMESMVTYVLTQFKGATKKFPKRILFYRDGVSEGQFATVLEEELPLIRSACVKLGINPTITLIVVGKRHHVRFFPTSQSECDKSGNCFAGTVVDSDVVNPVEFDFYLLSHGGILGTSRPAHYNVLLDENKFTADGLQSLSYALCHVYARATRSVSIPAPVYYADIVCSRAKHHYDPQQGLDLSMSETATNTTEAVNTLERFRQAFRPAHERIRRLMYFC</sequence>
<protein>
    <submittedName>
        <fullName evidence="1">Argonaute-like protein</fullName>
    </submittedName>
</protein>